<gene>
    <name evidence="2" type="ORF">ENQ34_00235</name>
</gene>
<proteinExistence type="predicted"/>
<protein>
    <submittedName>
        <fullName evidence="2">Uncharacterized protein</fullName>
    </submittedName>
</protein>
<dbReference type="InterPro" id="IPR013762">
    <property type="entry name" value="Integrase-like_cat_sf"/>
</dbReference>
<accession>A0A7C2INJ6</accession>
<organism evidence="2">
    <name type="scientific">Ammonifex degensii</name>
    <dbReference type="NCBI Taxonomy" id="42838"/>
    <lineage>
        <taxon>Bacteria</taxon>
        <taxon>Bacillati</taxon>
        <taxon>Bacillota</taxon>
        <taxon>Clostridia</taxon>
        <taxon>Thermoanaerobacterales</taxon>
        <taxon>Thermoanaerobacteraceae</taxon>
        <taxon>Ammonifex</taxon>
    </lineage>
</organism>
<dbReference type="EMBL" id="DSMU01000014">
    <property type="protein sequence ID" value="HEL65098.1"/>
    <property type="molecule type" value="Genomic_DNA"/>
</dbReference>
<name>A0A7C2INJ6_9THEO</name>
<dbReference type="GO" id="GO:0015074">
    <property type="term" value="P:DNA integration"/>
    <property type="evidence" value="ECO:0007669"/>
    <property type="project" value="InterPro"/>
</dbReference>
<evidence type="ECO:0000313" key="2">
    <source>
        <dbReference type="EMBL" id="HEL65098.1"/>
    </source>
</evidence>
<feature type="compositionally biased region" description="Basic and acidic residues" evidence="1">
    <location>
        <begin position="46"/>
        <end position="58"/>
    </location>
</feature>
<sequence length="66" mass="7523">MLASGEALPTVADLLRHARRSTTADMYAHSFSSERRRANKRLATRLLERDGRPKEGNGRQKKRARC</sequence>
<reference evidence="2" key="1">
    <citation type="journal article" date="2020" name="mSystems">
        <title>Genome- and Community-Level Interaction Insights into Carbon Utilization and Element Cycling Functions of Hydrothermarchaeota in Hydrothermal Sediment.</title>
        <authorList>
            <person name="Zhou Z."/>
            <person name="Liu Y."/>
            <person name="Xu W."/>
            <person name="Pan J."/>
            <person name="Luo Z.H."/>
            <person name="Li M."/>
        </authorList>
    </citation>
    <scope>NUCLEOTIDE SEQUENCE [LARGE SCALE GENOMIC DNA]</scope>
    <source>
        <strain evidence="2">SpSt-300</strain>
    </source>
</reference>
<evidence type="ECO:0000256" key="1">
    <source>
        <dbReference type="SAM" id="MobiDB-lite"/>
    </source>
</evidence>
<dbReference type="GO" id="GO:0003677">
    <property type="term" value="F:DNA binding"/>
    <property type="evidence" value="ECO:0007669"/>
    <property type="project" value="InterPro"/>
</dbReference>
<comment type="caution">
    <text evidence="2">The sequence shown here is derived from an EMBL/GenBank/DDBJ whole genome shotgun (WGS) entry which is preliminary data.</text>
</comment>
<dbReference type="Gene3D" id="1.10.443.10">
    <property type="entry name" value="Intergrase catalytic core"/>
    <property type="match status" value="1"/>
</dbReference>
<dbReference type="AlphaFoldDB" id="A0A7C2INJ6"/>
<dbReference type="GO" id="GO:0006310">
    <property type="term" value="P:DNA recombination"/>
    <property type="evidence" value="ECO:0007669"/>
    <property type="project" value="InterPro"/>
</dbReference>
<feature type="region of interest" description="Disordered" evidence="1">
    <location>
        <begin position="43"/>
        <end position="66"/>
    </location>
</feature>